<evidence type="ECO:0000313" key="2">
    <source>
        <dbReference type="Proteomes" id="UP000036000"/>
    </source>
</evidence>
<evidence type="ECO:0008006" key="3">
    <source>
        <dbReference type="Google" id="ProtNLM"/>
    </source>
</evidence>
<dbReference type="KEGG" id="lko:ABN16_06080"/>
<dbReference type="AlphaFoldDB" id="A0AAC8ZH11"/>
<gene>
    <name evidence="1" type="ORF">ABN16_06080</name>
</gene>
<dbReference type="Proteomes" id="UP000036000">
    <property type="component" value="Chromosome"/>
</dbReference>
<sequence length="266" mass="30374">MQVIIRNGNEQIQPEIDNDNGVFMFNHRYRIGDQLEILFGSSQKRGEFWNIRLDSTLPETLVYFDQDKWIFKIPVSLEDREVYGPLAFSSSQQFISIRPAEKWQLERSRNLALNIYDQHSSTAYPHASANVETRNEAIFAARNVIDGYIASGAHGYFPYQSWGIDNREDAELTIDFGRKVQLESVGVVLRTDFPHDSYWTNGCLNLGSGLNYQLAFEKAATEQIFHIPVTLTSKLKLGQLIKANDQSTFPSLIELKAYGRELKGGR</sequence>
<proteinExistence type="predicted"/>
<keyword evidence="2" id="KW-1185">Reference proteome</keyword>
<dbReference type="EMBL" id="CP012033">
    <property type="protein sequence ID" value="AKP64602.1"/>
    <property type="molecule type" value="Genomic_DNA"/>
</dbReference>
<protein>
    <recommendedName>
        <fullName evidence="3">Carbohydrate-binding protein</fullName>
    </recommendedName>
</protein>
<evidence type="ECO:0000313" key="1">
    <source>
        <dbReference type="EMBL" id="AKP64602.1"/>
    </source>
</evidence>
<accession>A0AAC8ZH11</accession>
<reference evidence="1 2" key="1">
    <citation type="submission" date="2015-07" db="EMBL/GenBank/DDBJ databases">
        <title>Lactobacillus korensis/26-25/ whole genome sequencing.</title>
        <authorList>
            <person name="Kim M.K."/>
            <person name="Im W.-T."/>
            <person name="Srinivasan S."/>
            <person name="Lee J.-J."/>
        </authorList>
    </citation>
    <scope>NUCLEOTIDE SEQUENCE [LARGE SCALE GENOMIC DNA]</scope>
    <source>
        <strain evidence="1 2">26-25</strain>
    </source>
</reference>
<organism evidence="1 2">
    <name type="scientific">Levilactobacillus koreensis</name>
    <dbReference type="NCBI Taxonomy" id="637971"/>
    <lineage>
        <taxon>Bacteria</taxon>
        <taxon>Bacillati</taxon>
        <taxon>Bacillota</taxon>
        <taxon>Bacilli</taxon>
        <taxon>Lactobacillales</taxon>
        <taxon>Lactobacillaceae</taxon>
        <taxon>Levilactobacillus</taxon>
    </lineage>
</organism>
<dbReference type="RefSeq" id="WP_048733851.1">
    <property type="nucleotide sequence ID" value="NZ_CP012033.1"/>
</dbReference>
<name>A0AAC8ZH11_9LACO</name>